<keyword evidence="2" id="KW-1185">Reference proteome</keyword>
<dbReference type="AlphaFoldDB" id="A0A1W4WGL6"/>
<dbReference type="InParanoid" id="A0A1W4WGL6"/>
<dbReference type="GeneID" id="108732783"/>
<dbReference type="Proteomes" id="UP000192223">
    <property type="component" value="Unplaced"/>
</dbReference>
<evidence type="ECO:0000313" key="3">
    <source>
        <dbReference type="RefSeq" id="XP_018319248.1"/>
    </source>
</evidence>
<accession>A0A1W4WGL6</accession>
<feature type="compositionally biased region" description="Polar residues" evidence="1">
    <location>
        <begin position="93"/>
        <end position="106"/>
    </location>
</feature>
<dbReference type="KEGG" id="apln:108732783"/>
<proteinExistence type="predicted"/>
<reference evidence="3" key="1">
    <citation type="submission" date="2025-08" db="UniProtKB">
        <authorList>
            <consortium name="RefSeq"/>
        </authorList>
    </citation>
    <scope>IDENTIFICATION</scope>
    <source>
        <tissue evidence="3">Entire body</tissue>
    </source>
</reference>
<sequence>MEENAFELWKKQKEEQRQKKFQEQQEIREMMEKYWPWEHERTKPRGKSNLFEEEIYPVEEFGKVKRITEIPEVNRPKQLGNKHISHAKRAQGSKDTSATSTKSQNVEIFKKDLRKEKINCY</sequence>
<feature type="region of interest" description="Disordered" evidence="1">
    <location>
        <begin position="74"/>
        <end position="107"/>
    </location>
</feature>
<gene>
    <name evidence="3" type="primary">LOC108732783</name>
</gene>
<feature type="region of interest" description="Disordered" evidence="1">
    <location>
        <begin position="1"/>
        <end position="23"/>
    </location>
</feature>
<evidence type="ECO:0000256" key="1">
    <source>
        <dbReference type="SAM" id="MobiDB-lite"/>
    </source>
</evidence>
<feature type="compositionally biased region" description="Basic and acidic residues" evidence="1">
    <location>
        <begin position="8"/>
        <end position="23"/>
    </location>
</feature>
<evidence type="ECO:0000313" key="2">
    <source>
        <dbReference type="Proteomes" id="UP000192223"/>
    </source>
</evidence>
<organism evidence="2 3">
    <name type="scientific">Agrilus planipennis</name>
    <name type="common">Emerald ash borer</name>
    <name type="synonym">Agrilus marcopoli</name>
    <dbReference type="NCBI Taxonomy" id="224129"/>
    <lineage>
        <taxon>Eukaryota</taxon>
        <taxon>Metazoa</taxon>
        <taxon>Ecdysozoa</taxon>
        <taxon>Arthropoda</taxon>
        <taxon>Hexapoda</taxon>
        <taxon>Insecta</taxon>
        <taxon>Pterygota</taxon>
        <taxon>Neoptera</taxon>
        <taxon>Endopterygota</taxon>
        <taxon>Coleoptera</taxon>
        <taxon>Polyphaga</taxon>
        <taxon>Elateriformia</taxon>
        <taxon>Buprestoidea</taxon>
        <taxon>Buprestidae</taxon>
        <taxon>Agrilinae</taxon>
        <taxon>Agrilus</taxon>
    </lineage>
</organism>
<dbReference type="RefSeq" id="XP_018319248.1">
    <property type="nucleotide sequence ID" value="XM_018463746.1"/>
</dbReference>
<protein>
    <submittedName>
        <fullName evidence="3">Uncharacterized protein LOC108732783</fullName>
    </submittedName>
</protein>
<name>A0A1W4WGL6_AGRPL</name>